<keyword evidence="1" id="KW-1133">Transmembrane helix</keyword>
<feature type="transmembrane region" description="Helical" evidence="1">
    <location>
        <begin position="61"/>
        <end position="80"/>
    </location>
</feature>
<dbReference type="SMART" id="SM00014">
    <property type="entry name" value="acidPPc"/>
    <property type="match status" value="1"/>
</dbReference>
<dbReference type="InterPro" id="IPR036938">
    <property type="entry name" value="PAP2/HPO_sf"/>
</dbReference>
<reference evidence="3 4" key="1">
    <citation type="submission" date="2022-02" db="EMBL/GenBank/DDBJ databases">
        <title>Paenibacillus sp. MBLB1776 Whole Genome Shotgun Sequencing.</title>
        <authorList>
            <person name="Hwang C.Y."/>
            <person name="Cho E.-S."/>
            <person name="Seo M.-J."/>
        </authorList>
    </citation>
    <scope>NUCLEOTIDE SEQUENCE [LARGE SCALE GENOMIC DNA]</scope>
    <source>
        <strain evidence="3 4">MBLB1776</strain>
    </source>
</reference>
<dbReference type="InterPro" id="IPR033879">
    <property type="entry name" value="UPP_Pase"/>
</dbReference>
<dbReference type="Proteomes" id="UP001305702">
    <property type="component" value="Chromosome"/>
</dbReference>
<feature type="transmembrane region" description="Helical" evidence="1">
    <location>
        <begin position="150"/>
        <end position="169"/>
    </location>
</feature>
<protein>
    <submittedName>
        <fullName evidence="3">Undecaprenyl-diphosphatase</fullName>
    </submittedName>
</protein>
<feature type="transmembrane region" description="Helical" evidence="1">
    <location>
        <begin position="27"/>
        <end position="49"/>
    </location>
</feature>
<gene>
    <name evidence="3" type="ORF">MJA45_09320</name>
</gene>
<evidence type="ECO:0000256" key="1">
    <source>
        <dbReference type="SAM" id="Phobius"/>
    </source>
</evidence>
<dbReference type="PANTHER" id="PTHR14969">
    <property type="entry name" value="SPHINGOSINE-1-PHOSPHATE PHOSPHOHYDROLASE"/>
    <property type="match status" value="1"/>
</dbReference>
<organism evidence="3 4">
    <name type="scientific">Paenibacillus aurantius</name>
    <dbReference type="NCBI Taxonomy" id="2918900"/>
    <lineage>
        <taxon>Bacteria</taxon>
        <taxon>Bacillati</taxon>
        <taxon>Bacillota</taxon>
        <taxon>Bacilli</taxon>
        <taxon>Bacillales</taxon>
        <taxon>Paenibacillaceae</taxon>
        <taxon>Paenibacillus</taxon>
    </lineage>
</organism>
<name>A0AA96LHQ9_9BACL</name>
<proteinExistence type="predicted"/>
<evidence type="ECO:0000259" key="2">
    <source>
        <dbReference type="SMART" id="SM00014"/>
    </source>
</evidence>
<dbReference type="Pfam" id="PF01569">
    <property type="entry name" value="PAP2"/>
    <property type="match status" value="1"/>
</dbReference>
<feature type="transmembrane region" description="Helical" evidence="1">
    <location>
        <begin position="127"/>
        <end position="144"/>
    </location>
</feature>
<keyword evidence="1" id="KW-0472">Membrane</keyword>
<keyword evidence="4" id="KW-1185">Reference proteome</keyword>
<feature type="domain" description="Phosphatidic acid phosphatase type 2/haloperoxidase" evidence="2">
    <location>
        <begin position="58"/>
        <end position="165"/>
    </location>
</feature>
<evidence type="ECO:0000313" key="4">
    <source>
        <dbReference type="Proteomes" id="UP001305702"/>
    </source>
</evidence>
<feature type="transmembrane region" description="Helical" evidence="1">
    <location>
        <begin position="100"/>
        <end position="120"/>
    </location>
</feature>
<dbReference type="CDD" id="cd03385">
    <property type="entry name" value="PAP2_BcrC_like"/>
    <property type="match status" value="1"/>
</dbReference>
<dbReference type="AlphaFoldDB" id="A0AA96LHQ9"/>
<dbReference type="EMBL" id="CP130318">
    <property type="protein sequence ID" value="WNQ13203.1"/>
    <property type="molecule type" value="Genomic_DNA"/>
</dbReference>
<dbReference type="SUPFAM" id="SSF48317">
    <property type="entry name" value="Acid phosphatase/Vanadium-dependent haloperoxidase"/>
    <property type="match status" value="1"/>
</dbReference>
<sequence length="201" mass="22715">MTGTQMDYAIFKWINDLAGSTPWLDGIMGFLSQDAEYLFYLGIIVYWFTRKRENRKMVGESLLSACLAFGIGNILSHWFYRNRPFVTHHVHLLIDHAANASFPSDHSIGAFVIATSIWLFRRKAGSLWLLLAAFISFSRIWNGVHYPADVIAGAILGILSAAAVHRLFIRHPIASRAMSAGLLVYESIEQRIYPKRNKEAA</sequence>
<evidence type="ECO:0000313" key="3">
    <source>
        <dbReference type="EMBL" id="WNQ13203.1"/>
    </source>
</evidence>
<dbReference type="GO" id="GO:0050380">
    <property type="term" value="F:undecaprenyl-diphosphatase activity"/>
    <property type="evidence" value="ECO:0007669"/>
    <property type="project" value="InterPro"/>
</dbReference>
<dbReference type="Gene3D" id="1.20.144.10">
    <property type="entry name" value="Phosphatidic acid phosphatase type 2/haloperoxidase"/>
    <property type="match status" value="1"/>
</dbReference>
<dbReference type="KEGG" id="paun:MJA45_09320"/>
<accession>A0AA96LHQ9</accession>
<dbReference type="GO" id="GO:0005886">
    <property type="term" value="C:plasma membrane"/>
    <property type="evidence" value="ECO:0007669"/>
    <property type="project" value="InterPro"/>
</dbReference>
<dbReference type="InterPro" id="IPR000326">
    <property type="entry name" value="PAP2/HPO"/>
</dbReference>
<keyword evidence="1" id="KW-0812">Transmembrane</keyword>
<dbReference type="RefSeq" id="WP_315606983.1">
    <property type="nucleotide sequence ID" value="NZ_CP130318.1"/>
</dbReference>
<dbReference type="PANTHER" id="PTHR14969:SF58">
    <property type="entry name" value="UNDECAPRENYL-DIPHOSPHATASE BCRC"/>
    <property type="match status" value="1"/>
</dbReference>